<organism evidence="7 8">
    <name type="scientific">Chlamydia gallinacea 08-1274/3</name>
    <dbReference type="NCBI Taxonomy" id="1143323"/>
    <lineage>
        <taxon>Bacteria</taxon>
        <taxon>Pseudomonadati</taxon>
        <taxon>Chlamydiota</taxon>
        <taxon>Chlamydiia</taxon>
        <taxon>Chlamydiales</taxon>
        <taxon>Chlamydiaceae</taxon>
        <taxon>Chlamydia/Chlamydophila group</taxon>
        <taxon>Chlamydia</taxon>
    </lineage>
</organism>
<dbReference type="KEGG" id="cgz:M787_002940"/>
<evidence type="ECO:0000256" key="2">
    <source>
        <dbReference type="ARBA" id="ARBA00011028"/>
    </source>
</evidence>
<dbReference type="GO" id="GO:0007155">
    <property type="term" value="P:cell adhesion"/>
    <property type="evidence" value="ECO:0007669"/>
    <property type="project" value="InterPro"/>
</dbReference>
<dbReference type="Pfam" id="PF01297">
    <property type="entry name" value="ZnuA"/>
    <property type="match status" value="1"/>
</dbReference>
<dbReference type="PRINTS" id="PR00690">
    <property type="entry name" value="ADHESNFAMILY"/>
</dbReference>
<keyword evidence="5" id="KW-0574">Periplasm</keyword>
<sequence length="279" mass="31818">MRKLFFISFLFLYAPTIIVWGSSATKHLVLVSIAPYKFLVEQIAENTCDVFSIVTNNHDPHTYELPPRHMEKLLQAQLWFRMGEAFEKACATNLSCPQIDLTQGIQVIPTYTGCSHSFQSFDTHTWLSPKNLKIQVSTIVQALSTYFPEHAALYQSNGDKLLKSLTILDEEIQQITLQAKQRHILVTHGAFAYFCRDYNFSQHVLEKKSHAEPSPKDIIKAAQDIRQYGISSIILLRHGGKRSSTLLAERFKINTILIDPYEENVINNLKTIATTFTNL</sequence>
<name>A0A173DZD8_9CHLA</name>
<dbReference type="PANTHER" id="PTHR42953">
    <property type="entry name" value="HIGH-AFFINITY ZINC UPTAKE SYSTEM PROTEIN ZNUA-RELATED"/>
    <property type="match status" value="1"/>
</dbReference>
<dbReference type="RefSeq" id="WP_021828971.1">
    <property type="nucleotide sequence ID" value="NZ_CP015840.1"/>
</dbReference>
<dbReference type="EMBL" id="CP015840">
    <property type="protein sequence ID" value="ANG66267.1"/>
    <property type="molecule type" value="Genomic_DNA"/>
</dbReference>
<gene>
    <name evidence="7" type="ORF">M787_002940</name>
</gene>
<dbReference type="SUPFAM" id="SSF53807">
    <property type="entry name" value="Helical backbone' metal receptor"/>
    <property type="match status" value="1"/>
</dbReference>
<evidence type="ECO:0000256" key="3">
    <source>
        <dbReference type="ARBA" id="ARBA00022448"/>
    </source>
</evidence>
<evidence type="ECO:0000256" key="4">
    <source>
        <dbReference type="ARBA" id="ARBA00022729"/>
    </source>
</evidence>
<dbReference type="Proteomes" id="UP000019147">
    <property type="component" value="Chromosome"/>
</dbReference>
<reference evidence="7 8" key="1">
    <citation type="journal article" date="2014" name="Syst. Appl. Microbiol.">
        <title>Evidence for the existence of two new members of the family Chlamydiaceae and proposal of Chlamydia avium sp. nov. and Chlamydia gallinacea sp. nov.</title>
        <authorList>
            <person name="Sachse K."/>
            <person name="Laroucau K."/>
            <person name="Riege K."/>
            <person name="Wehner S."/>
            <person name="Dilcher M."/>
            <person name="Creasy H.H."/>
            <person name="Weidmann M."/>
            <person name="Myers G."/>
            <person name="Vorimore F."/>
            <person name="Vicari N."/>
            <person name="Magnino S."/>
            <person name="Liebler-Tenorio E."/>
            <person name="Ruettger A."/>
            <person name="Bavoil P.M."/>
            <person name="Hufert F.T."/>
            <person name="Rossello-Mora R."/>
            <person name="Marz M."/>
        </authorList>
    </citation>
    <scope>NUCLEOTIDE SEQUENCE [LARGE SCALE GENOMIC DNA]</scope>
    <source>
        <strain evidence="7 8">08-1274/3</strain>
    </source>
</reference>
<evidence type="ECO:0000313" key="7">
    <source>
        <dbReference type="EMBL" id="ANG66267.1"/>
    </source>
</evidence>
<dbReference type="PANTHER" id="PTHR42953:SF3">
    <property type="entry name" value="HIGH-AFFINITY ZINC UPTAKE SYSTEM PROTEIN ZNUA"/>
    <property type="match status" value="1"/>
</dbReference>
<dbReference type="STRING" id="1143323.M787_002940"/>
<keyword evidence="4" id="KW-0732">Signal</keyword>
<dbReference type="OrthoDB" id="9810636at2"/>
<evidence type="ECO:0000256" key="6">
    <source>
        <dbReference type="RuleBase" id="RU003512"/>
    </source>
</evidence>
<dbReference type="GO" id="GO:0030001">
    <property type="term" value="P:metal ion transport"/>
    <property type="evidence" value="ECO:0007669"/>
    <property type="project" value="InterPro"/>
</dbReference>
<dbReference type="GO" id="GO:0046872">
    <property type="term" value="F:metal ion binding"/>
    <property type="evidence" value="ECO:0007669"/>
    <property type="project" value="InterPro"/>
</dbReference>
<evidence type="ECO:0000313" key="8">
    <source>
        <dbReference type="Proteomes" id="UP000019147"/>
    </source>
</evidence>
<proteinExistence type="inferred from homology"/>
<comment type="similarity">
    <text evidence="2 6">Belongs to the bacterial solute-binding protein 9 family.</text>
</comment>
<accession>A0A173DZD8</accession>
<dbReference type="InterPro" id="IPR050492">
    <property type="entry name" value="Bact_metal-bind_prot9"/>
</dbReference>
<evidence type="ECO:0000256" key="1">
    <source>
        <dbReference type="ARBA" id="ARBA00004418"/>
    </source>
</evidence>
<keyword evidence="3 6" id="KW-0813">Transport</keyword>
<evidence type="ECO:0000256" key="5">
    <source>
        <dbReference type="ARBA" id="ARBA00022764"/>
    </source>
</evidence>
<dbReference type="eggNOG" id="COG0803">
    <property type="taxonomic scope" value="Bacteria"/>
</dbReference>
<protein>
    <submittedName>
        <fullName evidence="7">Metal ABC transporter substrate-binding protein</fullName>
    </submittedName>
</protein>
<comment type="subcellular location">
    <subcellularLocation>
        <location evidence="1">Periplasm</location>
    </subcellularLocation>
</comment>
<dbReference type="Gene3D" id="3.40.50.1980">
    <property type="entry name" value="Nitrogenase molybdenum iron protein domain"/>
    <property type="match status" value="2"/>
</dbReference>
<dbReference type="AlphaFoldDB" id="A0A173DZD8"/>
<dbReference type="InterPro" id="IPR006127">
    <property type="entry name" value="ZnuA-like"/>
</dbReference>
<dbReference type="GeneID" id="81478261"/>
<dbReference type="GO" id="GO:0042597">
    <property type="term" value="C:periplasmic space"/>
    <property type="evidence" value="ECO:0007669"/>
    <property type="project" value="UniProtKB-SubCell"/>
</dbReference>
<dbReference type="InterPro" id="IPR006128">
    <property type="entry name" value="Lipoprotein_PsaA-like"/>
</dbReference>